<dbReference type="AlphaFoldDB" id="A0A1M7RYS8"/>
<dbReference type="InterPro" id="IPR036709">
    <property type="entry name" value="Autotransporte_beta_dom_sf"/>
</dbReference>
<evidence type="ECO:0000313" key="2">
    <source>
        <dbReference type="Proteomes" id="UP000186469"/>
    </source>
</evidence>
<dbReference type="EMBL" id="FRDI01000002">
    <property type="protein sequence ID" value="SHN51489.1"/>
    <property type="molecule type" value="Genomic_DNA"/>
</dbReference>
<dbReference type="SUPFAM" id="SSF103515">
    <property type="entry name" value="Autotransporter"/>
    <property type="match status" value="1"/>
</dbReference>
<evidence type="ECO:0000313" key="1">
    <source>
        <dbReference type="EMBL" id="SHN51489.1"/>
    </source>
</evidence>
<accession>A0A1M7RYS8</accession>
<name>A0A1M7RYS8_9BACT</name>
<organism evidence="1 2">
    <name type="scientific">Desulfovibrio litoralis DSM 11393</name>
    <dbReference type="NCBI Taxonomy" id="1121455"/>
    <lineage>
        <taxon>Bacteria</taxon>
        <taxon>Pseudomonadati</taxon>
        <taxon>Thermodesulfobacteriota</taxon>
        <taxon>Desulfovibrionia</taxon>
        <taxon>Desulfovibrionales</taxon>
        <taxon>Desulfovibrionaceae</taxon>
        <taxon>Desulfovibrio</taxon>
    </lineage>
</organism>
<evidence type="ECO:0008006" key="3">
    <source>
        <dbReference type="Google" id="ProtNLM"/>
    </source>
</evidence>
<dbReference type="Proteomes" id="UP000186469">
    <property type="component" value="Unassembled WGS sequence"/>
</dbReference>
<reference evidence="1 2" key="1">
    <citation type="submission" date="2016-12" db="EMBL/GenBank/DDBJ databases">
        <authorList>
            <person name="Song W.-J."/>
            <person name="Kurnit D.M."/>
        </authorList>
    </citation>
    <scope>NUCLEOTIDE SEQUENCE [LARGE SCALE GENOMIC DNA]</scope>
    <source>
        <strain evidence="1 2">DSM 11393</strain>
    </source>
</reference>
<dbReference type="STRING" id="1121455.SAMN02745728_00354"/>
<dbReference type="Gene3D" id="2.40.128.130">
    <property type="entry name" value="Autotransporter beta-domain"/>
    <property type="match status" value="1"/>
</dbReference>
<dbReference type="RefSeq" id="WP_072695873.1">
    <property type="nucleotide sequence ID" value="NZ_FRDI01000002.1"/>
</dbReference>
<dbReference type="OrthoDB" id="5442061at2"/>
<proteinExistence type="predicted"/>
<keyword evidence="2" id="KW-1185">Reference proteome</keyword>
<protein>
    <recommendedName>
        <fullName evidence="3">Autotransporter domain-containing protein</fullName>
    </recommendedName>
</protein>
<sequence>MLNLKYLNKIILCCLGVGLIIFASLLSVKPLKATTIDYDGNSALLQTAPAWVGSGRTFSLFPGTTASPLGANNIININFAAGTNPNYVFGGLSQAGSAYNNSVTMTLGTVAVDIYGGWSSSGNAYSNSVTMSGGTVTGHIYGGYSITGAAYSNSVTMSGGTAKQSIFGGYVNSGSKDAYNNNVTMIDGTVTWDIYGGYVYTGTGSAHDNSVEMHKGTVRDLYGGYAAFGTDGDVYNNSVTMSGDTSTARNVYGGNSYDGNAYSNRVNIIDGTVISAIYGGYVEDGGSAYDNSISMSGGAEYNLYGGYVNDGTGNAYNNSVTMSGGTDWNIYGGYVNDGTGEAYSNTVYMNKGIVNENIYGGYIDRGDGSAKDNSVYMNGGTVTKNIYGGFVHDGDGNANNNSVIVNDGIVNGLIYGGYIESGTGNANNNSVSISGGTVFQNIYGGYVESGNGSAINNIVNISGSPTFSPTFGTLPALFGGGTNSGFGDYRTGNTLNISNKGHRVDSIQNFENYNFLLPSDIQNNNVIMRADDIDLGIDANIGLGLGKNSYALNNLKPGDKIILLSSQNALVGNITNQGSTTYNGILTSYNFNFPINQSAHEIYITLDSLEVSPNAKTFSEGRAGEFAFINQGGDLVSKQGLQSAIDVTQRSGIYHFGTMSVGSSRYETGSHVDIDGFSLVSGLSAGSQLCFGRLVVGAFLEVGQGNYDSYNSFTATAIEGNGNTTYYGGGILAHYELKDEGQPSFAYIDFSARLGRADIDFSTNDLADITVKYDSASRYYGLHTGLGYIWQINKETSLDVSTKYLWTLQEGDSVDILGDELKFHDTYSQRWRNGVRLNYKLENNATPYIGASYEYEFDGEVKASTKIGNVNTPSLKGGTGIGELGIIIKPMINHDFSVDLGVQGYTGVREGVSGSLQMKYEF</sequence>
<gene>
    <name evidence="1" type="ORF">SAMN02745728_00354</name>
</gene>